<protein>
    <recommendedName>
        <fullName evidence="1">VOC domain-containing protein</fullName>
    </recommendedName>
</protein>
<evidence type="ECO:0000313" key="3">
    <source>
        <dbReference type="Proteomes" id="UP000182034"/>
    </source>
</evidence>
<dbReference type="EMBL" id="FPKW01000026">
    <property type="protein sequence ID" value="SFZ96786.1"/>
    <property type="molecule type" value="Genomic_DNA"/>
</dbReference>
<dbReference type="STRING" id="1612149.SAMN05216324_12617"/>
<organism evidence="2 3">
    <name type="scientific">Chryseobacterium limigenitum</name>
    <dbReference type="NCBI Taxonomy" id="1612149"/>
    <lineage>
        <taxon>Bacteria</taxon>
        <taxon>Pseudomonadati</taxon>
        <taxon>Bacteroidota</taxon>
        <taxon>Flavobacteriia</taxon>
        <taxon>Flavobacteriales</taxon>
        <taxon>Weeksellaceae</taxon>
        <taxon>Chryseobacterium group</taxon>
        <taxon>Chryseobacterium</taxon>
    </lineage>
</organism>
<dbReference type="InterPro" id="IPR029068">
    <property type="entry name" value="Glyas_Bleomycin-R_OHBP_Dase"/>
</dbReference>
<keyword evidence="3" id="KW-1185">Reference proteome</keyword>
<dbReference type="Proteomes" id="UP000182034">
    <property type="component" value="Unassembled WGS sequence"/>
</dbReference>
<dbReference type="InterPro" id="IPR037523">
    <property type="entry name" value="VOC_core"/>
</dbReference>
<name>A0A1K2IWY3_9FLAO</name>
<dbReference type="PROSITE" id="PS51819">
    <property type="entry name" value="VOC"/>
    <property type="match status" value="1"/>
</dbReference>
<evidence type="ECO:0000313" key="2">
    <source>
        <dbReference type="EMBL" id="SFZ96786.1"/>
    </source>
</evidence>
<dbReference type="InterPro" id="IPR004360">
    <property type="entry name" value="Glyas_Fos-R_dOase_dom"/>
</dbReference>
<feature type="domain" description="VOC" evidence="1">
    <location>
        <begin position="2"/>
        <end position="123"/>
    </location>
</feature>
<dbReference type="Pfam" id="PF00903">
    <property type="entry name" value="Glyoxalase"/>
    <property type="match status" value="1"/>
</dbReference>
<evidence type="ECO:0000259" key="1">
    <source>
        <dbReference type="PROSITE" id="PS51819"/>
    </source>
</evidence>
<dbReference type="SUPFAM" id="SSF54593">
    <property type="entry name" value="Glyoxalase/Bleomycin resistance protein/Dihydroxybiphenyl dioxygenase"/>
    <property type="match status" value="1"/>
</dbReference>
<sequence length="135" mass="15270">MNVVSIRIITADVESLVKFYEQITGITAIQYTPDFAELKTSTATIAIGSTKTLQFFGGENIAQPAENRSAIIEFLVEDVDREFDRLRDFQSYQIVQEPTVMPWGNKSLLFRDPDGNLVNFFTPVSKEAVEKFNPK</sequence>
<proteinExistence type="predicted"/>
<dbReference type="Gene3D" id="3.10.180.10">
    <property type="entry name" value="2,3-Dihydroxybiphenyl 1,2-Dioxygenase, domain 1"/>
    <property type="match status" value="1"/>
</dbReference>
<dbReference type="RefSeq" id="WP_072412667.1">
    <property type="nucleotide sequence ID" value="NZ_FPKW01000026.1"/>
</dbReference>
<reference evidence="3" key="1">
    <citation type="submission" date="2016-10" db="EMBL/GenBank/DDBJ databases">
        <authorList>
            <person name="Varghese N."/>
            <person name="Submissions S."/>
        </authorList>
    </citation>
    <scope>NUCLEOTIDE SEQUENCE [LARGE SCALE GENOMIC DNA]</scope>
    <source>
        <strain evidence="3">SUR2</strain>
    </source>
</reference>
<gene>
    <name evidence="2" type="ORF">SAMN05216324_12617</name>
</gene>
<dbReference type="AlphaFoldDB" id="A0A1K2IWY3"/>
<dbReference type="OrthoDB" id="9796521at2"/>
<accession>A0A1K2IWY3</accession>